<sequence length="479" mass="50046">MNNFGIGVRSGFRPGLMALAVLATFGSGTALAQDDNRFYIAPMATYVLSDKDRDADDALGGTLALGTRLSKSVEFELRGTYLKYKGDDDGESSKIKGVGFGANAFLKGSGGPYLHLDVMGGDETLFNVGLGWDFLFKNAFGIRAEALYHSQSNSTDDSHDEYKEPLFNLGLRIPFGKAPEPPAPAPVMAVVAEPPPPPVCSDGLDNDGDGLIDFPADKGCSSADDGDETDPAPKCAPPIPGQAISLDGCGVGDVIVLRGVNFDFDKATLTVNAKSILDGVATALESRPDIKVELGGHTDGKGSDSYNEALSDRRSKSVKDYLTKKGIATSRMTTKGYGESMPVATNDTDEGRELNRRVELKVTESSGGGVSVAPPVPVDATVAPPPAADAPAPESAAAAGGSSVVIENFAFSPATLTVAVGTTVTWTNQDGSNHFVKFTDAGSERLKKGATYTRTFTAAGSYTYECSIHPSMTGTIVVQ</sequence>
<gene>
    <name evidence="13" type="ORF">DFR24_0724</name>
</gene>
<dbReference type="EMBL" id="SOBT01000008">
    <property type="protein sequence ID" value="TDU31356.1"/>
    <property type="molecule type" value="Genomic_DNA"/>
</dbReference>
<keyword evidence="3" id="KW-1134">Transmembrane beta strand</keyword>
<dbReference type="GO" id="GO:0015288">
    <property type="term" value="F:porin activity"/>
    <property type="evidence" value="ECO:0007669"/>
    <property type="project" value="UniProtKB-KW"/>
</dbReference>
<dbReference type="InterPro" id="IPR050330">
    <property type="entry name" value="Bact_OuterMem_StrucFunc"/>
</dbReference>
<dbReference type="Gene3D" id="3.30.1330.60">
    <property type="entry name" value="OmpA-like domain"/>
    <property type="match status" value="1"/>
</dbReference>
<evidence type="ECO:0000256" key="8">
    <source>
        <dbReference type="ARBA" id="ARBA00023237"/>
    </source>
</evidence>
<comment type="subcellular location">
    <subcellularLocation>
        <location evidence="1">Cell outer membrane</location>
        <topology evidence="1">Multi-pass membrane protein</topology>
    </subcellularLocation>
</comment>
<dbReference type="SUPFAM" id="SSF49503">
    <property type="entry name" value="Cupredoxins"/>
    <property type="match status" value="1"/>
</dbReference>
<dbReference type="PROSITE" id="PS51123">
    <property type="entry name" value="OMPA_2"/>
    <property type="match status" value="1"/>
</dbReference>
<dbReference type="InterPro" id="IPR006664">
    <property type="entry name" value="OMP_bac"/>
</dbReference>
<evidence type="ECO:0000256" key="3">
    <source>
        <dbReference type="ARBA" id="ARBA00022452"/>
    </source>
</evidence>
<keyword evidence="5" id="KW-0406">Ion transport</keyword>
<dbReference type="SUPFAM" id="SSF56925">
    <property type="entry name" value="OMPA-like"/>
    <property type="match status" value="1"/>
</dbReference>
<evidence type="ECO:0000256" key="2">
    <source>
        <dbReference type="ARBA" id="ARBA00022448"/>
    </source>
</evidence>
<keyword evidence="4" id="KW-0812">Transmembrane</keyword>
<dbReference type="RefSeq" id="WP_133879946.1">
    <property type="nucleotide sequence ID" value="NZ_MWIN01000039.1"/>
</dbReference>
<dbReference type="PRINTS" id="PR01021">
    <property type="entry name" value="OMPADOMAIN"/>
</dbReference>
<dbReference type="InterPro" id="IPR008972">
    <property type="entry name" value="Cupredoxin"/>
</dbReference>
<keyword evidence="11" id="KW-0732">Signal</keyword>
<evidence type="ECO:0000313" key="13">
    <source>
        <dbReference type="EMBL" id="TDU31356.1"/>
    </source>
</evidence>
<keyword evidence="7 9" id="KW-0472">Membrane</keyword>
<evidence type="ECO:0000259" key="12">
    <source>
        <dbReference type="PROSITE" id="PS51123"/>
    </source>
</evidence>
<dbReference type="InterPro" id="IPR011250">
    <property type="entry name" value="OMP/PagP_B-barrel"/>
</dbReference>
<dbReference type="CDD" id="cd07185">
    <property type="entry name" value="OmpA_C-like"/>
    <property type="match status" value="1"/>
</dbReference>
<dbReference type="AlphaFoldDB" id="A0A4S3JYV3"/>
<dbReference type="Pfam" id="PF00691">
    <property type="entry name" value="OmpA"/>
    <property type="match status" value="1"/>
</dbReference>
<dbReference type="Gene3D" id="2.60.40.420">
    <property type="entry name" value="Cupredoxins - blue copper proteins"/>
    <property type="match status" value="1"/>
</dbReference>
<dbReference type="GO" id="GO:0009279">
    <property type="term" value="C:cell outer membrane"/>
    <property type="evidence" value="ECO:0007669"/>
    <property type="project" value="UniProtKB-SubCell"/>
</dbReference>
<dbReference type="GO" id="GO:0046930">
    <property type="term" value="C:pore complex"/>
    <property type="evidence" value="ECO:0007669"/>
    <property type="project" value="UniProtKB-KW"/>
</dbReference>
<dbReference type="PRINTS" id="PR01023">
    <property type="entry name" value="NAFLGMOTY"/>
</dbReference>
<dbReference type="InterPro" id="IPR028096">
    <property type="entry name" value="EfeO_Cupredoxin"/>
</dbReference>
<comment type="caution">
    <text evidence="13">The sequence shown here is derived from an EMBL/GenBank/DDBJ whole genome shotgun (WGS) entry which is preliminary data.</text>
</comment>
<proteinExistence type="predicted"/>
<evidence type="ECO:0000313" key="14">
    <source>
        <dbReference type="Proteomes" id="UP000295341"/>
    </source>
</evidence>
<keyword evidence="6" id="KW-0626">Porin</keyword>
<dbReference type="Gene3D" id="2.40.160.20">
    <property type="match status" value="1"/>
</dbReference>
<dbReference type="Proteomes" id="UP000295341">
    <property type="component" value="Unassembled WGS sequence"/>
</dbReference>
<evidence type="ECO:0000256" key="7">
    <source>
        <dbReference type="ARBA" id="ARBA00023136"/>
    </source>
</evidence>
<evidence type="ECO:0000256" key="4">
    <source>
        <dbReference type="ARBA" id="ARBA00022692"/>
    </source>
</evidence>
<keyword evidence="2" id="KW-0813">Transport</keyword>
<dbReference type="PANTHER" id="PTHR30329:SF21">
    <property type="entry name" value="LIPOPROTEIN YIAD-RELATED"/>
    <property type="match status" value="1"/>
</dbReference>
<name>A0A4S3JYV3_9GAMM</name>
<keyword evidence="14" id="KW-1185">Reference proteome</keyword>
<dbReference type="PANTHER" id="PTHR30329">
    <property type="entry name" value="STATOR ELEMENT OF FLAGELLAR MOTOR COMPLEX"/>
    <property type="match status" value="1"/>
</dbReference>
<protein>
    <submittedName>
        <fullName evidence="13">OOP family OmpA-OmpF porin</fullName>
    </submittedName>
</protein>
<dbReference type="InterPro" id="IPR006665">
    <property type="entry name" value="OmpA-like"/>
</dbReference>
<evidence type="ECO:0000256" key="9">
    <source>
        <dbReference type="PROSITE-ProRule" id="PRU00473"/>
    </source>
</evidence>
<feature type="domain" description="OmpA-like" evidence="12">
    <location>
        <begin position="249"/>
        <end position="366"/>
    </location>
</feature>
<dbReference type="InterPro" id="IPR036737">
    <property type="entry name" value="OmpA-like_sf"/>
</dbReference>
<evidence type="ECO:0000256" key="1">
    <source>
        <dbReference type="ARBA" id="ARBA00004571"/>
    </source>
</evidence>
<feature type="region of interest" description="Disordered" evidence="10">
    <location>
        <begin position="218"/>
        <end position="239"/>
    </location>
</feature>
<feature type="chain" id="PRO_5030100119" evidence="11">
    <location>
        <begin position="33"/>
        <end position="479"/>
    </location>
</feature>
<reference evidence="13 14" key="1">
    <citation type="submission" date="2019-03" db="EMBL/GenBank/DDBJ databases">
        <title>Genomic Encyclopedia of Type Strains, Phase IV (KMG-IV): sequencing the most valuable type-strain genomes for metagenomic binning, comparative biology and taxonomic classification.</title>
        <authorList>
            <person name="Goeker M."/>
        </authorList>
    </citation>
    <scope>NUCLEOTIDE SEQUENCE [LARGE SCALE GENOMIC DNA]</scope>
    <source>
        <strain evidence="13 14">DSM 26377</strain>
    </source>
</reference>
<evidence type="ECO:0000256" key="11">
    <source>
        <dbReference type="SAM" id="SignalP"/>
    </source>
</evidence>
<dbReference type="Pfam" id="PF13473">
    <property type="entry name" value="Cupredoxin_1"/>
    <property type="match status" value="1"/>
</dbReference>
<dbReference type="SUPFAM" id="SSF103088">
    <property type="entry name" value="OmpA-like"/>
    <property type="match status" value="1"/>
</dbReference>
<evidence type="ECO:0000256" key="5">
    <source>
        <dbReference type="ARBA" id="ARBA00023065"/>
    </source>
</evidence>
<keyword evidence="8" id="KW-0998">Cell outer membrane</keyword>
<organism evidence="13 14">
    <name type="scientific">Panacagrimonas perspica</name>
    <dbReference type="NCBI Taxonomy" id="381431"/>
    <lineage>
        <taxon>Bacteria</taxon>
        <taxon>Pseudomonadati</taxon>
        <taxon>Pseudomonadota</taxon>
        <taxon>Gammaproteobacteria</taxon>
        <taxon>Nevskiales</taxon>
        <taxon>Nevskiaceae</taxon>
        <taxon>Panacagrimonas</taxon>
    </lineage>
</organism>
<dbReference type="CDD" id="cd13921">
    <property type="entry name" value="Amicyanin"/>
    <property type="match status" value="1"/>
</dbReference>
<feature type="signal peptide" evidence="11">
    <location>
        <begin position="1"/>
        <end position="32"/>
    </location>
</feature>
<evidence type="ECO:0000256" key="6">
    <source>
        <dbReference type="ARBA" id="ARBA00023114"/>
    </source>
</evidence>
<dbReference type="GO" id="GO:0006811">
    <property type="term" value="P:monoatomic ion transport"/>
    <property type="evidence" value="ECO:0007669"/>
    <property type="project" value="UniProtKB-KW"/>
</dbReference>
<accession>A0A4S3JYV3</accession>
<dbReference type="InterPro" id="IPR035668">
    <property type="entry name" value="Amicyanin"/>
</dbReference>
<dbReference type="OrthoDB" id="1149075at2"/>
<evidence type="ECO:0000256" key="10">
    <source>
        <dbReference type="SAM" id="MobiDB-lite"/>
    </source>
</evidence>